<gene>
    <name evidence="1" type="ORF">METZ01_LOCUS280428</name>
</gene>
<dbReference type="Gene3D" id="3.40.50.720">
    <property type="entry name" value="NAD(P)-binding Rossmann-like Domain"/>
    <property type="match status" value="1"/>
</dbReference>
<feature type="non-terminal residue" evidence="1">
    <location>
        <position position="93"/>
    </location>
</feature>
<dbReference type="AlphaFoldDB" id="A0A382KRZ2"/>
<dbReference type="EMBL" id="UINC01082632">
    <property type="protein sequence ID" value="SVC27574.1"/>
    <property type="molecule type" value="Genomic_DNA"/>
</dbReference>
<dbReference type="InterPro" id="IPR036291">
    <property type="entry name" value="NAD(P)-bd_dom_sf"/>
</dbReference>
<organism evidence="1">
    <name type="scientific">marine metagenome</name>
    <dbReference type="NCBI Taxonomy" id="408172"/>
    <lineage>
        <taxon>unclassified sequences</taxon>
        <taxon>metagenomes</taxon>
        <taxon>ecological metagenomes</taxon>
    </lineage>
</organism>
<protein>
    <recommendedName>
        <fullName evidence="2">Homoserine dehydrogenase</fullName>
    </recommendedName>
</protein>
<sequence length="93" mass="10036">MNRYFINPNDPSIITGAPMSSTVHRLALLGFGPVGRSFAEILSEKEDHIARRYGIRLRIVAAVDRTGGAVDQDGLDAADLVIAKRAGSVARYP</sequence>
<reference evidence="1" key="1">
    <citation type="submission" date="2018-05" db="EMBL/GenBank/DDBJ databases">
        <authorList>
            <person name="Lanie J.A."/>
            <person name="Ng W.-L."/>
            <person name="Kazmierczak K.M."/>
            <person name="Andrzejewski T.M."/>
            <person name="Davidsen T.M."/>
            <person name="Wayne K.J."/>
            <person name="Tettelin H."/>
            <person name="Glass J.I."/>
            <person name="Rusch D."/>
            <person name="Podicherti R."/>
            <person name="Tsui H.-C.T."/>
            <person name="Winkler M.E."/>
        </authorList>
    </citation>
    <scope>NUCLEOTIDE SEQUENCE</scope>
</reference>
<evidence type="ECO:0008006" key="2">
    <source>
        <dbReference type="Google" id="ProtNLM"/>
    </source>
</evidence>
<dbReference type="SUPFAM" id="SSF51735">
    <property type="entry name" value="NAD(P)-binding Rossmann-fold domains"/>
    <property type="match status" value="1"/>
</dbReference>
<accession>A0A382KRZ2</accession>
<evidence type="ECO:0000313" key="1">
    <source>
        <dbReference type="EMBL" id="SVC27574.1"/>
    </source>
</evidence>
<name>A0A382KRZ2_9ZZZZ</name>
<proteinExistence type="predicted"/>